<evidence type="ECO:0000313" key="2">
    <source>
        <dbReference type="Proteomes" id="UP000751852"/>
    </source>
</evidence>
<comment type="caution">
    <text evidence="1">The sequence shown here is derived from an EMBL/GenBank/DDBJ whole genome shotgun (WGS) entry which is preliminary data.</text>
</comment>
<proteinExistence type="predicted"/>
<reference evidence="1 2" key="1">
    <citation type="submission" date="2020-04" db="EMBL/GenBank/DDBJ databases">
        <title>Staphylococcus species from domestic dog.</title>
        <authorList>
            <person name="Paterson G.K."/>
        </authorList>
    </citation>
    <scope>NUCLEOTIDE SEQUENCE [LARGE SCALE GENOMIC DNA]</scope>
    <source>
        <strain evidence="1 2">H16/1A</strain>
    </source>
</reference>
<dbReference type="RefSeq" id="WP_198617950.1">
    <property type="nucleotide sequence ID" value="NZ_JABANU010000013.1"/>
</dbReference>
<evidence type="ECO:0000313" key="1">
    <source>
        <dbReference type="EMBL" id="MBI5975168.1"/>
    </source>
</evidence>
<dbReference type="Proteomes" id="UP000751852">
    <property type="component" value="Unassembled WGS sequence"/>
</dbReference>
<keyword evidence="2" id="KW-1185">Reference proteome</keyword>
<protein>
    <submittedName>
        <fullName evidence="1">Uncharacterized protein</fullName>
    </submittedName>
</protein>
<gene>
    <name evidence="1" type="ORF">HHH54_06070</name>
</gene>
<accession>A0ABS0T8X9</accession>
<organism evidence="1 2">
    <name type="scientific">Staphylococcus canis</name>
    <dbReference type="NCBI Taxonomy" id="2724942"/>
    <lineage>
        <taxon>Bacteria</taxon>
        <taxon>Bacillati</taxon>
        <taxon>Bacillota</taxon>
        <taxon>Bacilli</taxon>
        <taxon>Bacillales</taxon>
        <taxon>Staphylococcaceae</taxon>
        <taxon>Staphylococcus</taxon>
    </lineage>
</organism>
<dbReference type="EMBL" id="JABANU010000013">
    <property type="protein sequence ID" value="MBI5975168.1"/>
    <property type="molecule type" value="Genomic_DNA"/>
</dbReference>
<name>A0ABS0T8X9_9STAP</name>
<sequence>MVNVQRFPFTYEIKPPQNGGTTEISIDTPWLDSEGDWQNEFHRDEIYHTNDLKITEQKYDNGFNIMFIQTPEIIVIKSNWALDYNEKEDNYLPRIQ</sequence>